<keyword evidence="2" id="KW-0433">Leucine-rich repeat</keyword>
<dbReference type="Pfam" id="PF23286">
    <property type="entry name" value="LRR_13"/>
    <property type="match status" value="1"/>
</dbReference>
<keyword evidence="5" id="KW-0611">Plant defense</keyword>
<evidence type="ECO:0000313" key="10">
    <source>
        <dbReference type="Proteomes" id="UP001174677"/>
    </source>
</evidence>
<evidence type="ECO:0000256" key="1">
    <source>
        <dbReference type="ARBA" id="ARBA00011982"/>
    </source>
</evidence>
<gene>
    <name evidence="9" type="ORF">P3X46_012930</name>
</gene>
<dbReference type="PROSITE" id="PS51450">
    <property type="entry name" value="LRR"/>
    <property type="match status" value="1"/>
</dbReference>
<evidence type="ECO:0000313" key="9">
    <source>
        <dbReference type="EMBL" id="KAJ9177749.1"/>
    </source>
</evidence>
<feature type="domain" description="TIR" evidence="8">
    <location>
        <begin position="13"/>
        <end position="177"/>
    </location>
</feature>
<evidence type="ECO:0000259" key="8">
    <source>
        <dbReference type="PROSITE" id="PS50104"/>
    </source>
</evidence>
<dbReference type="InterPro" id="IPR042197">
    <property type="entry name" value="Apaf_helical"/>
</dbReference>
<evidence type="ECO:0000256" key="2">
    <source>
        <dbReference type="ARBA" id="ARBA00022614"/>
    </source>
</evidence>
<dbReference type="Pfam" id="PF00931">
    <property type="entry name" value="NB-ARC"/>
    <property type="match status" value="1"/>
</dbReference>
<proteinExistence type="predicted"/>
<dbReference type="Gene3D" id="3.40.50.300">
    <property type="entry name" value="P-loop containing nucleotide triphosphate hydrolases"/>
    <property type="match status" value="1"/>
</dbReference>
<dbReference type="Gene3D" id="3.80.10.10">
    <property type="entry name" value="Ribonuclease Inhibitor"/>
    <property type="match status" value="2"/>
</dbReference>
<dbReference type="SUPFAM" id="SSF52540">
    <property type="entry name" value="P-loop containing nucleoside triphosphate hydrolases"/>
    <property type="match status" value="1"/>
</dbReference>
<evidence type="ECO:0000256" key="5">
    <source>
        <dbReference type="ARBA" id="ARBA00022821"/>
    </source>
</evidence>
<dbReference type="PRINTS" id="PR00364">
    <property type="entry name" value="DISEASERSIST"/>
</dbReference>
<dbReference type="PANTHER" id="PTHR11017">
    <property type="entry name" value="LEUCINE-RICH REPEAT-CONTAINING PROTEIN"/>
    <property type="match status" value="1"/>
</dbReference>
<dbReference type="InterPro" id="IPR036390">
    <property type="entry name" value="WH_DNA-bd_sf"/>
</dbReference>
<reference evidence="9" key="1">
    <citation type="journal article" date="2023" name="Plant Biotechnol. J.">
        <title>Chromosome-level wild Hevea brasiliensis genome provides new tools for genomic-assisted breeding and valuable loci to elevate rubber yield.</title>
        <authorList>
            <person name="Cheng H."/>
            <person name="Song X."/>
            <person name="Hu Y."/>
            <person name="Wu T."/>
            <person name="Yang Q."/>
            <person name="An Z."/>
            <person name="Feng S."/>
            <person name="Deng Z."/>
            <person name="Wu W."/>
            <person name="Zeng X."/>
            <person name="Tu M."/>
            <person name="Wang X."/>
            <person name="Huang H."/>
        </authorList>
    </citation>
    <scope>NUCLEOTIDE SEQUENCE</scope>
    <source>
        <strain evidence="9">MT/VB/25A 57/8</strain>
    </source>
</reference>
<sequence>MAASSSSSKNFQWKHDVFLSFRGKETRTNFTSHLYQALRMKGINTFIDWKIERGEEITPSIVDAIKGSRISVVVFSQDYASSSYCLDELLTMLSFKHESKHHVVIPLFYKVDPEDVKHQTGRFGQAFDKSEAHSEEKLKEWREALTEAVKLAGFHLDNNRDEAKFIQSIVEDVSAKLNRKLLPVPEHHVGIQSHVDEVICMLKDVRMVGICGTGGIGKTTLAKAVYNKIANHFEGSCFLENVRKTSEQTLQETVLIEIIGDKNVMMGNFARGINCIEERLCSKRVLIVIDDVDNVDQLKKLAALNCFGAGSRIIITTRDEHLLVVHEVERVYKIKKLTHGDALELFSWNAFRNSQSPDDYAELSHCFVNYADGLPLALVVLGSFLYKRPVPEWESEMARLKQSPNKRIFEILKISYDGLEDNEKAIFLDIACFFKGMDKDVVMKILDACDFNPVIGVKVLIEKSLISIENNKIQMHALVQSMGKEVVRQQSAKPNGRSRLWFHEDVLEVLAGNMGTDDIEGILVDLPESEEIQLSAEAFLKMRRLRILLIRNAHITGGPVDLPNELRWLEWPACPLPSMPSGFRARKLVGINMHGSYIRQFGEGFKNYLTFMDLRDCESLIETPDFSFIPNLERLNLGGCSKLVEVHQSVGYLDKLEFLSFEFCSNLKSLPSRFKLRSLRTLLLTGCTKLEAFPDIVEEMKWLEKVCLHGTAIEVLPPSIENLTGLKVLTVTFCKNLNNLPSSIYKLRHLKRLLLEGCSRFDEFPLTCNGQSSGFPMLRFLDLQNCNLLGINFLMDHHCFSMLRDLDLSGNDFASLPQSIRLLNNLRSLKLSNCKKVQEIPELPMNMKKVEARDCRSLERFSQLQRVFRCNKEERPSKLHDIDFSNCHKLAENEGKFLERSLLSKKFRQDLRIEIFLPGSEIPDWFSHFSEKDSLSFQVPSQKSEKIRALVLCAILSLKDGETANISREVFINGQNVIMFSRQFFSLESDHMWLYYLPRRFIKGLHLKHDGLSHFEVSFKVLGVSIGSILKSCGVYLVYKQDEVVEDPSVSQSVSRQMESTSFDLKRSCDNDLELDLDLNLKLKKRTTEESQIAKNCTEWHLEPPTPFNTCEHQGKQWLSLSLQPHRNQMTEDHVAMFSTHGS</sequence>
<evidence type="ECO:0000256" key="6">
    <source>
        <dbReference type="ARBA" id="ARBA00023027"/>
    </source>
</evidence>
<dbReference type="Gene3D" id="3.40.50.10140">
    <property type="entry name" value="Toll/interleukin-1 receptor homology (TIR) domain"/>
    <property type="match status" value="1"/>
</dbReference>
<dbReference type="Gene3D" id="1.10.8.430">
    <property type="entry name" value="Helical domain of apoptotic protease-activating factors"/>
    <property type="match status" value="1"/>
</dbReference>
<dbReference type="EMBL" id="JARPOI010000007">
    <property type="protein sequence ID" value="KAJ9177749.1"/>
    <property type="molecule type" value="Genomic_DNA"/>
</dbReference>
<dbReference type="Proteomes" id="UP001174677">
    <property type="component" value="Chromosome 7"/>
</dbReference>
<dbReference type="EMBL" id="JARPOI010000007">
    <property type="protein sequence ID" value="KAJ9177751.1"/>
    <property type="molecule type" value="Genomic_DNA"/>
</dbReference>
<dbReference type="PANTHER" id="PTHR11017:SF573">
    <property type="entry name" value="ADP-RIBOSYL CYCLASE_CYCLIC ADP-RIBOSE HYDROLASE"/>
    <property type="match status" value="1"/>
</dbReference>
<dbReference type="InterPro" id="IPR044974">
    <property type="entry name" value="Disease_R_plants"/>
</dbReference>
<dbReference type="InterPro" id="IPR045344">
    <property type="entry name" value="C-JID"/>
</dbReference>
<keyword evidence="3" id="KW-0677">Repeat</keyword>
<comment type="caution">
    <text evidence="9">The sequence shown here is derived from an EMBL/GenBank/DDBJ whole genome shotgun (WGS) entry which is preliminary data.</text>
</comment>
<dbReference type="PROSITE" id="PS50104">
    <property type="entry name" value="TIR"/>
    <property type="match status" value="1"/>
</dbReference>
<dbReference type="InterPro" id="IPR032675">
    <property type="entry name" value="LRR_dom_sf"/>
</dbReference>
<protein>
    <recommendedName>
        <fullName evidence="1">ADP-ribosyl cyclase/cyclic ADP-ribose hydrolase</fullName>
        <ecNumber evidence="1">3.2.2.6</ecNumber>
    </recommendedName>
</protein>
<evidence type="ECO:0000256" key="3">
    <source>
        <dbReference type="ARBA" id="ARBA00022737"/>
    </source>
</evidence>
<dbReference type="SUPFAM" id="SSF52058">
    <property type="entry name" value="L domain-like"/>
    <property type="match status" value="1"/>
</dbReference>
<organism evidence="9 10">
    <name type="scientific">Hevea brasiliensis</name>
    <name type="common">Para rubber tree</name>
    <name type="synonym">Siphonia brasiliensis</name>
    <dbReference type="NCBI Taxonomy" id="3981"/>
    <lineage>
        <taxon>Eukaryota</taxon>
        <taxon>Viridiplantae</taxon>
        <taxon>Streptophyta</taxon>
        <taxon>Embryophyta</taxon>
        <taxon>Tracheophyta</taxon>
        <taxon>Spermatophyta</taxon>
        <taxon>Magnoliopsida</taxon>
        <taxon>eudicotyledons</taxon>
        <taxon>Gunneridae</taxon>
        <taxon>Pentapetalae</taxon>
        <taxon>rosids</taxon>
        <taxon>fabids</taxon>
        <taxon>Malpighiales</taxon>
        <taxon>Euphorbiaceae</taxon>
        <taxon>Crotonoideae</taxon>
        <taxon>Micrandreae</taxon>
        <taxon>Hevea</taxon>
    </lineage>
</organism>
<keyword evidence="4" id="KW-0378">Hydrolase</keyword>
<keyword evidence="10" id="KW-1185">Reference proteome</keyword>
<dbReference type="InterPro" id="IPR058192">
    <property type="entry name" value="WHD_ROQ1-like"/>
</dbReference>
<dbReference type="InterPro" id="IPR035897">
    <property type="entry name" value="Toll_tir_struct_dom_sf"/>
</dbReference>
<dbReference type="InterPro" id="IPR002182">
    <property type="entry name" value="NB-ARC"/>
</dbReference>
<dbReference type="EMBL" id="JARPOI010000007">
    <property type="protein sequence ID" value="KAJ9177750.1"/>
    <property type="molecule type" value="Genomic_DNA"/>
</dbReference>
<dbReference type="Pfam" id="PF01582">
    <property type="entry name" value="TIR"/>
    <property type="match status" value="1"/>
</dbReference>
<name>A0ABQ9MBX1_HEVBR</name>
<dbReference type="SMART" id="SM00255">
    <property type="entry name" value="TIR"/>
    <property type="match status" value="1"/>
</dbReference>
<dbReference type="InterPro" id="IPR000157">
    <property type="entry name" value="TIR_dom"/>
</dbReference>
<dbReference type="SUPFAM" id="SSF46785">
    <property type="entry name" value="Winged helix' DNA-binding domain"/>
    <property type="match status" value="1"/>
</dbReference>
<evidence type="ECO:0000256" key="7">
    <source>
        <dbReference type="ARBA" id="ARBA00047304"/>
    </source>
</evidence>
<dbReference type="Pfam" id="PF23282">
    <property type="entry name" value="WHD_ROQ1"/>
    <property type="match status" value="1"/>
</dbReference>
<dbReference type="InterPro" id="IPR027417">
    <property type="entry name" value="P-loop_NTPase"/>
</dbReference>
<dbReference type="Pfam" id="PF20160">
    <property type="entry name" value="C-JID"/>
    <property type="match status" value="1"/>
</dbReference>
<evidence type="ECO:0000256" key="4">
    <source>
        <dbReference type="ARBA" id="ARBA00022801"/>
    </source>
</evidence>
<dbReference type="EC" id="3.2.2.6" evidence="1"/>
<comment type="catalytic activity">
    <reaction evidence="7">
        <text>NAD(+) + H2O = ADP-D-ribose + nicotinamide + H(+)</text>
        <dbReference type="Rhea" id="RHEA:16301"/>
        <dbReference type="ChEBI" id="CHEBI:15377"/>
        <dbReference type="ChEBI" id="CHEBI:15378"/>
        <dbReference type="ChEBI" id="CHEBI:17154"/>
        <dbReference type="ChEBI" id="CHEBI:57540"/>
        <dbReference type="ChEBI" id="CHEBI:57967"/>
        <dbReference type="EC" id="3.2.2.6"/>
    </reaction>
    <physiologicalReaction direction="left-to-right" evidence="7">
        <dbReference type="Rhea" id="RHEA:16302"/>
    </physiologicalReaction>
</comment>
<keyword evidence="6" id="KW-0520">NAD</keyword>
<dbReference type="InterPro" id="IPR058546">
    <property type="entry name" value="RPS4B/Roq1-like_LRR"/>
</dbReference>
<dbReference type="SUPFAM" id="SSF52200">
    <property type="entry name" value="Toll/Interleukin receptor TIR domain"/>
    <property type="match status" value="1"/>
</dbReference>
<dbReference type="InterPro" id="IPR001611">
    <property type="entry name" value="Leu-rich_rpt"/>
</dbReference>
<accession>A0ABQ9MBX1</accession>